<comment type="subunit">
    <text evidence="6">Part of the Bam complex.</text>
</comment>
<sequence length="260" mass="29922">MCFMKRIHVLFLIGLVVGISSCTKWGKDDEDNNPYKGMTAKQLYTAAQTSLKKEEYATAAKQLEAMESMYPFSDYTESSQMQLIYAYYKDEDYPSAAATAERFIHLYPRAKNVDYAYYMRGLANFQQTRGVFAKMLPMDESWRDPGTQTQALVDFATLIQKFPDSKYKANALQRMIYLRNMFAQHELNVSLYYFKRKMYVAAIERASYLVKNYPQAPSAQKALVVMYEANKALGLNKAAEDAMAVYKATYHTSNMIRINS</sequence>
<dbReference type="eggNOG" id="COG4105">
    <property type="taxonomic scope" value="Bacteria"/>
</dbReference>
<evidence type="ECO:0000256" key="3">
    <source>
        <dbReference type="ARBA" id="ARBA00023139"/>
    </source>
</evidence>
<reference evidence="8 9" key="1">
    <citation type="journal article" date="2004" name="Science">
        <title>The genomic sequence of the accidental pathogen Legionella pneumophila.</title>
        <authorList>
            <person name="Chien M."/>
            <person name="Morozova I."/>
            <person name="Shi S."/>
            <person name="Sheng H."/>
            <person name="Chen J."/>
            <person name="Gomez S.M."/>
            <person name="Asamani G."/>
            <person name="Hill K."/>
            <person name="Nuara J."/>
            <person name="Feder M."/>
            <person name="Rineer J."/>
            <person name="Greenberg J.J."/>
            <person name="Steshenko V."/>
            <person name="Park S.H."/>
            <person name="Zhao B."/>
            <person name="Teplitskaya E."/>
            <person name="Edwards J.R."/>
            <person name="Pampou S."/>
            <person name="Georghiou A."/>
            <person name="Chou I.C."/>
            <person name="Iannuccilli W."/>
            <person name="Ulz M.E."/>
            <person name="Kim D.H."/>
            <person name="Geringer-Sameth A."/>
            <person name="Goldsberry C."/>
            <person name="Morozov P."/>
            <person name="Fischer S.G."/>
            <person name="Segal G."/>
            <person name="Qu X."/>
            <person name="Rzhetsky A."/>
            <person name="Zhang P."/>
            <person name="Cayanis E."/>
            <person name="De Jong P.J."/>
            <person name="Ju J."/>
            <person name="Kalachikov S."/>
            <person name="Shuman H.A."/>
            <person name="Russo J.J."/>
        </authorList>
    </citation>
    <scope>NUCLEOTIDE SEQUENCE [LARGE SCALE GENOMIC DNA]</scope>
    <source>
        <strain evidence="9">Philadelphia 1 / ATCC 33152 / DSM 7513</strain>
    </source>
</reference>
<dbReference type="Pfam" id="PF13525">
    <property type="entry name" value="YfiO"/>
    <property type="match status" value="1"/>
</dbReference>
<dbReference type="PATRIC" id="fig|272624.6.peg.1248"/>
<name>Q5ZWA0_LEGPH</name>
<dbReference type="CDD" id="cd15830">
    <property type="entry name" value="BamD"/>
    <property type="match status" value="1"/>
</dbReference>
<dbReference type="STRING" id="272624.lpg1186"/>
<dbReference type="Gene3D" id="1.25.40.10">
    <property type="entry name" value="Tetratricopeptide repeat domain"/>
    <property type="match status" value="1"/>
</dbReference>
<dbReference type="InterPro" id="IPR017689">
    <property type="entry name" value="BamD"/>
</dbReference>
<dbReference type="GO" id="GO:1990063">
    <property type="term" value="C:Bam protein complex"/>
    <property type="evidence" value="ECO:0007669"/>
    <property type="project" value="TreeGrafter"/>
</dbReference>
<feature type="domain" description="Outer membrane lipoprotein BamD-like" evidence="7">
    <location>
        <begin position="38"/>
        <end position="242"/>
    </location>
</feature>
<dbReference type="PANTHER" id="PTHR37423:SF1">
    <property type="entry name" value="OUTER MEMBRANE PROTEIN ASSEMBLY FACTOR BAMD"/>
    <property type="match status" value="1"/>
</dbReference>
<evidence type="ECO:0000313" key="8">
    <source>
        <dbReference type="EMBL" id="AAU27271.1"/>
    </source>
</evidence>
<evidence type="ECO:0000256" key="2">
    <source>
        <dbReference type="ARBA" id="ARBA00023136"/>
    </source>
</evidence>
<comment type="subcellular location">
    <subcellularLocation>
        <location evidence="6">Cell outer membrane</location>
        <topology evidence="6">Lipid-anchor</topology>
    </subcellularLocation>
</comment>
<dbReference type="GO" id="GO:0043165">
    <property type="term" value="P:Gram-negative-bacterium-type cell outer membrane assembly"/>
    <property type="evidence" value="ECO:0007669"/>
    <property type="project" value="UniProtKB-UniRule"/>
</dbReference>
<evidence type="ECO:0000256" key="4">
    <source>
        <dbReference type="ARBA" id="ARBA00023237"/>
    </source>
</evidence>
<gene>
    <name evidence="6" type="primary">bamD</name>
    <name evidence="8" type="ordered locus">lpg1186</name>
</gene>
<comment type="similarity">
    <text evidence="6">Belongs to the BamD family.</text>
</comment>
<dbReference type="Proteomes" id="UP000000609">
    <property type="component" value="Chromosome"/>
</dbReference>
<keyword evidence="2 6" id="KW-0472">Membrane</keyword>
<evidence type="ECO:0000256" key="6">
    <source>
        <dbReference type="HAMAP-Rule" id="MF_00922"/>
    </source>
</evidence>
<dbReference type="SUPFAM" id="SSF48452">
    <property type="entry name" value="TPR-like"/>
    <property type="match status" value="1"/>
</dbReference>
<evidence type="ECO:0000256" key="1">
    <source>
        <dbReference type="ARBA" id="ARBA00022729"/>
    </source>
</evidence>
<dbReference type="KEGG" id="lpn:lpg1186"/>
<dbReference type="InterPro" id="IPR039565">
    <property type="entry name" value="BamD-like"/>
</dbReference>
<keyword evidence="4 6" id="KW-0998">Cell outer membrane</keyword>
<dbReference type="OrthoDB" id="9779191at2"/>
<dbReference type="HAMAP" id="MF_00922">
    <property type="entry name" value="OM_assembly_BamD"/>
    <property type="match status" value="1"/>
</dbReference>
<dbReference type="PANTHER" id="PTHR37423">
    <property type="entry name" value="SOLUBLE LYTIC MUREIN TRANSGLYCOSYLASE-RELATED"/>
    <property type="match status" value="1"/>
</dbReference>
<keyword evidence="5 6" id="KW-0449">Lipoprotein</keyword>
<dbReference type="InterPro" id="IPR011990">
    <property type="entry name" value="TPR-like_helical_dom_sf"/>
</dbReference>
<dbReference type="NCBIfam" id="TIGR03302">
    <property type="entry name" value="OM_YfiO"/>
    <property type="match status" value="1"/>
</dbReference>
<proteinExistence type="inferred from homology"/>
<dbReference type="PaxDb" id="272624-lpg1186"/>
<keyword evidence="1 6" id="KW-0732">Signal</keyword>
<dbReference type="HOGENOM" id="CLU_065982_0_1_6"/>
<keyword evidence="3 6" id="KW-0564">Palmitate</keyword>
<evidence type="ECO:0000313" key="9">
    <source>
        <dbReference type="Proteomes" id="UP000000609"/>
    </source>
</evidence>
<evidence type="ECO:0000259" key="7">
    <source>
        <dbReference type="Pfam" id="PF13525"/>
    </source>
</evidence>
<organism evidence="8 9">
    <name type="scientific">Legionella pneumophila subsp. pneumophila (strain Philadelphia 1 / ATCC 33152 / DSM 7513)</name>
    <dbReference type="NCBI Taxonomy" id="272624"/>
    <lineage>
        <taxon>Bacteria</taxon>
        <taxon>Pseudomonadati</taxon>
        <taxon>Pseudomonadota</taxon>
        <taxon>Gammaproteobacteria</taxon>
        <taxon>Legionellales</taxon>
        <taxon>Legionellaceae</taxon>
        <taxon>Legionella</taxon>
    </lineage>
</organism>
<dbReference type="AlphaFoldDB" id="Q5ZWA0"/>
<protein>
    <recommendedName>
        <fullName evidence="6">Outer membrane protein assembly factor BamD</fullName>
    </recommendedName>
</protein>
<comment type="function">
    <text evidence="6">Part of the outer membrane protein assembly complex, which is involved in assembly and insertion of beta-barrel proteins into the outer membrane.</text>
</comment>
<dbReference type="PROSITE" id="PS51257">
    <property type="entry name" value="PROKAR_LIPOPROTEIN"/>
    <property type="match status" value="1"/>
</dbReference>
<dbReference type="EMBL" id="AE017354">
    <property type="protein sequence ID" value="AAU27271.1"/>
    <property type="molecule type" value="Genomic_DNA"/>
</dbReference>
<keyword evidence="9" id="KW-1185">Reference proteome</keyword>
<dbReference type="GO" id="GO:0051205">
    <property type="term" value="P:protein insertion into membrane"/>
    <property type="evidence" value="ECO:0007669"/>
    <property type="project" value="UniProtKB-UniRule"/>
</dbReference>
<accession>Q5ZWA0</accession>
<evidence type="ECO:0000256" key="5">
    <source>
        <dbReference type="ARBA" id="ARBA00023288"/>
    </source>
</evidence>